<evidence type="ECO:0000313" key="4">
    <source>
        <dbReference type="EMBL" id="KAA4662226.1"/>
    </source>
</evidence>
<evidence type="ECO:0000313" key="6">
    <source>
        <dbReference type="EMBL" id="MDC2744925.1"/>
    </source>
</evidence>
<evidence type="ECO:0000313" key="7">
    <source>
        <dbReference type="Proteomes" id="UP000323717"/>
    </source>
</evidence>
<evidence type="ECO:0000313" key="8">
    <source>
        <dbReference type="Proteomes" id="UP000365824"/>
    </source>
</evidence>
<gene>
    <name evidence="5" type="ORF">F3B53_08810</name>
    <name evidence="4" type="ORF">F3B98_20030</name>
    <name evidence="3" type="ORF">F3D66_27810</name>
    <name evidence="2" type="ORF">F3D71_13120</name>
    <name evidence="1" type="ORF">F3F25_04965</name>
    <name evidence="6" type="ORF">PO382_22230</name>
</gene>
<organism evidence="3 11">
    <name type="scientific">Bacteroides ovatus</name>
    <dbReference type="NCBI Taxonomy" id="28116"/>
    <lineage>
        <taxon>Bacteria</taxon>
        <taxon>Pseudomonadati</taxon>
        <taxon>Bacteroidota</taxon>
        <taxon>Bacteroidia</taxon>
        <taxon>Bacteroidales</taxon>
        <taxon>Bacteroidaceae</taxon>
        <taxon>Bacteroides</taxon>
    </lineage>
</organism>
<dbReference type="RefSeq" id="WP_004309265.1">
    <property type="nucleotide sequence ID" value="NZ_CAAKNR010000001.1"/>
</dbReference>
<evidence type="ECO:0000313" key="5">
    <source>
        <dbReference type="EMBL" id="KAB1328063.1"/>
    </source>
</evidence>
<accession>A0A139L8X1</accession>
<reference evidence="7 8" key="1">
    <citation type="journal article" date="2019" name="Nat. Med.">
        <title>A library of human gut bacterial isolates paired with longitudinal multiomics data enables mechanistic microbiome research.</title>
        <authorList>
            <person name="Poyet M."/>
            <person name="Groussin M."/>
            <person name="Gibbons S.M."/>
            <person name="Avila-Pacheco J."/>
            <person name="Jiang X."/>
            <person name="Kearney S.M."/>
            <person name="Perrotta A.R."/>
            <person name="Berdy B."/>
            <person name="Zhao S."/>
            <person name="Lieberman T.D."/>
            <person name="Swanson P.K."/>
            <person name="Smith M."/>
            <person name="Roesemann S."/>
            <person name="Alexander J.E."/>
            <person name="Rich S.A."/>
            <person name="Livny J."/>
            <person name="Vlamakis H."/>
            <person name="Clish C."/>
            <person name="Bullock K."/>
            <person name="Deik A."/>
            <person name="Scott J."/>
            <person name="Pierce K.A."/>
            <person name="Xavier R.J."/>
            <person name="Alm E.J."/>
        </authorList>
    </citation>
    <scope>NUCLEOTIDE SEQUENCE [LARGE SCALE GENOMIC DNA]</scope>
    <source>
        <strain evidence="3 11">BIOML-A134</strain>
        <strain evidence="4 10">BIOML-A14</strain>
        <strain evidence="1 8">BIOML-A160</strain>
        <strain evidence="2 7">BIOML-A163</strain>
        <strain evidence="5 9">BIOML-A2</strain>
    </source>
</reference>
<sequence length="210" mass="24876">MRHQQNKKKTAWKKSRTFGDIKGGRMRIKLKDNIVKREHSLLKPTEFDKCPIYIMENPSRDFYFPITIDHIESVLNQLPEKDVSCITHIWLRKPNSKVNCQSYFTTGSGVYAIILYPFPKNNKISIGKSKPSHKLLTWYKGYASEPVKERDNWYIEFTEENARRYYLERLLMHEIGHCVNVWLVYNKAANYKSENSADNYALNNKLEITY</sequence>
<dbReference type="Proteomes" id="UP000435985">
    <property type="component" value="Unassembled WGS sequence"/>
</dbReference>
<dbReference type="EMBL" id="VWLB01000005">
    <property type="protein sequence ID" value="KAA3930548.1"/>
    <property type="molecule type" value="Genomic_DNA"/>
</dbReference>
<evidence type="ECO:0000313" key="10">
    <source>
        <dbReference type="Proteomes" id="UP000435985"/>
    </source>
</evidence>
<reference evidence="6" key="2">
    <citation type="submission" date="2022-10" db="EMBL/GenBank/DDBJ databases">
        <title>Human gut microbiome strain richness.</title>
        <authorList>
            <person name="Chen-Liaw A."/>
        </authorList>
    </citation>
    <scope>NUCLEOTIDE SEQUENCE</scope>
    <source>
        <strain evidence="6">BSD2780120875st1_E1_BSD2780120875_150330</strain>
    </source>
</reference>
<dbReference type="AlphaFoldDB" id="A0A139L8X1"/>
<evidence type="ECO:0000313" key="3">
    <source>
        <dbReference type="EMBL" id="KAA4089300.1"/>
    </source>
</evidence>
<dbReference type="EMBL" id="VWKB01000058">
    <property type="protein sequence ID" value="KAA4089300.1"/>
    <property type="molecule type" value="Genomic_DNA"/>
</dbReference>
<dbReference type="EMBL" id="VWFC01000007">
    <property type="protein sequence ID" value="KAB1328063.1"/>
    <property type="molecule type" value="Genomic_DNA"/>
</dbReference>
<comment type="caution">
    <text evidence="3">The sequence shown here is derived from an EMBL/GenBank/DDBJ whole genome shotgun (WGS) entry which is preliminary data.</text>
</comment>
<dbReference type="Proteomes" id="UP000375690">
    <property type="component" value="Unassembled WGS sequence"/>
</dbReference>
<evidence type="ECO:0000313" key="9">
    <source>
        <dbReference type="Proteomes" id="UP000375690"/>
    </source>
</evidence>
<dbReference type="EMBL" id="VWFO01000030">
    <property type="protein sequence ID" value="KAA4662226.1"/>
    <property type="molecule type" value="Genomic_DNA"/>
</dbReference>
<dbReference type="EMBL" id="VWLE01000170">
    <property type="protein sequence ID" value="KAA3951330.1"/>
    <property type="molecule type" value="Genomic_DNA"/>
</dbReference>
<dbReference type="Proteomes" id="UP000473905">
    <property type="component" value="Unassembled WGS sequence"/>
</dbReference>
<evidence type="ECO:0000313" key="2">
    <source>
        <dbReference type="EMBL" id="KAA3951330.1"/>
    </source>
</evidence>
<protein>
    <submittedName>
        <fullName evidence="3">Uncharacterized protein</fullName>
    </submittedName>
</protein>
<name>A0A139L8X1_BACOV</name>
<dbReference type="Proteomes" id="UP000365824">
    <property type="component" value="Unassembled WGS sequence"/>
</dbReference>
<proteinExistence type="predicted"/>
<dbReference type="Proteomes" id="UP001219389">
    <property type="component" value="Unassembled WGS sequence"/>
</dbReference>
<dbReference type="EMBL" id="JAQNZF010000040">
    <property type="protein sequence ID" value="MDC2744925.1"/>
    <property type="molecule type" value="Genomic_DNA"/>
</dbReference>
<evidence type="ECO:0000313" key="1">
    <source>
        <dbReference type="EMBL" id="KAA3930548.1"/>
    </source>
</evidence>
<dbReference type="Proteomes" id="UP000323717">
    <property type="component" value="Unassembled WGS sequence"/>
</dbReference>
<evidence type="ECO:0000313" key="11">
    <source>
        <dbReference type="Proteomes" id="UP000473905"/>
    </source>
</evidence>
<keyword evidence="11" id="KW-1185">Reference proteome</keyword>